<accession>A0ABU6TD17</accession>
<gene>
    <name evidence="1" type="ORF">PIB30_036096</name>
</gene>
<keyword evidence="2" id="KW-1185">Reference proteome</keyword>
<reference evidence="1 2" key="1">
    <citation type="journal article" date="2023" name="Plants (Basel)">
        <title>Bridging the Gap: Combining Genomics and Transcriptomics Approaches to Understand Stylosanthes scabra, an Orphan Legume from the Brazilian Caatinga.</title>
        <authorList>
            <person name="Ferreira-Neto J.R.C."/>
            <person name="da Silva M.D."/>
            <person name="Binneck E."/>
            <person name="de Melo N.F."/>
            <person name="da Silva R.H."/>
            <person name="de Melo A.L.T.M."/>
            <person name="Pandolfi V."/>
            <person name="Bustamante F.O."/>
            <person name="Brasileiro-Vidal A.C."/>
            <person name="Benko-Iseppon A.M."/>
        </authorList>
    </citation>
    <scope>NUCLEOTIDE SEQUENCE [LARGE SCALE GENOMIC DNA]</scope>
    <source>
        <tissue evidence="1">Leaves</tissue>
    </source>
</reference>
<proteinExistence type="predicted"/>
<dbReference type="Proteomes" id="UP001341840">
    <property type="component" value="Unassembled WGS sequence"/>
</dbReference>
<evidence type="ECO:0000313" key="1">
    <source>
        <dbReference type="EMBL" id="MED6146611.1"/>
    </source>
</evidence>
<evidence type="ECO:0000313" key="2">
    <source>
        <dbReference type="Proteomes" id="UP001341840"/>
    </source>
</evidence>
<comment type="caution">
    <text evidence="1">The sequence shown here is derived from an EMBL/GenBank/DDBJ whole genome shotgun (WGS) entry which is preliminary data.</text>
</comment>
<name>A0ABU6TD17_9FABA</name>
<protein>
    <submittedName>
        <fullName evidence="1">Uncharacterized protein</fullName>
    </submittedName>
</protein>
<organism evidence="1 2">
    <name type="scientific">Stylosanthes scabra</name>
    <dbReference type="NCBI Taxonomy" id="79078"/>
    <lineage>
        <taxon>Eukaryota</taxon>
        <taxon>Viridiplantae</taxon>
        <taxon>Streptophyta</taxon>
        <taxon>Embryophyta</taxon>
        <taxon>Tracheophyta</taxon>
        <taxon>Spermatophyta</taxon>
        <taxon>Magnoliopsida</taxon>
        <taxon>eudicotyledons</taxon>
        <taxon>Gunneridae</taxon>
        <taxon>Pentapetalae</taxon>
        <taxon>rosids</taxon>
        <taxon>fabids</taxon>
        <taxon>Fabales</taxon>
        <taxon>Fabaceae</taxon>
        <taxon>Papilionoideae</taxon>
        <taxon>50 kb inversion clade</taxon>
        <taxon>dalbergioids sensu lato</taxon>
        <taxon>Dalbergieae</taxon>
        <taxon>Pterocarpus clade</taxon>
        <taxon>Stylosanthes</taxon>
    </lineage>
</organism>
<sequence length="198" mass="22068">MGFHHSPHLNVVEEDKARQPCKARSRLVACCPNVIHIPQNVIKAKQCKPHQSSKSRLVPLSPNVTHHLKAKHSLTKQAQTLRKSCNKSCLVLLKLNVTQKPKTWLAQLWPKFYRVSPSVNGNDTLLISYYLIRSGALAGGSLGVRKDFGHHFASCLLRVVNSPTLRVPASIQSYSRKVHDRAKMANLVTQALGQTRTS</sequence>
<dbReference type="EMBL" id="JASCZI010090796">
    <property type="protein sequence ID" value="MED6146611.1"/>
    <property type="molecule type" value="Genomic_DNA"/>
</dbReference>